<dbReference type="InterPro" id="IPR050153">
    <property type="entry name" value="Metal_Ion_Import_ABC"/>
</dbReference>
<dbReference type="PROSITE" id="PS50893">
    <property type="entry name" value="ABC_TRANSPORTER_2"/>
    <property type="match status" value="1"/>
</dbReference>
<reference evidence="6 7" key="1">
    <citation type="submission" date="2018-12" db="EMBL/GenBank/DDBJ databases">
        <authorList>
            <consortium name="Pathogen Informatics"/>
        </authorList>
    </citation>
    <scope>NUCLEOTIDE SEQUENCE [LARGE SCALE GENOMIC DNA]</scope>
    <source>
        <strain evidence="6 7">NCTC13079</strain>
    </source>
</reference>
<keyword evidence="6" id="KW-0378">Hydrolase</keyword>
<evidence type="ECO:0000313" key="7">
    <source>
        <dbReference type="Proteomes" id="UP000269544"/>
    </source>
</evidence>
<keyword evidence="2" id="KW-0813">Transport</keyword>
<dbReference type="EC" id="3.6.3.-" evidence="6"/>
<accession>A0A448V0G7</accession>
<evidence type="ECO:0000256" key="1">
    <source>
        <dbReference type="ARBA" id="ARBA00005417"/>
    </source>
</evidence>
<dbReference type="InterPro" id="IPR003439">
    <property type="entry name" value="ABC_transporter-like_ATP-bd"/>
</dbReference>
<dbReference type="Proteomes" id="UP000269544">
    <property type="component" value="Chromosome"/>
</dbReference>
<dbReference type="GO" id="GO:0016887">
    <property type="term" value="F:ATP hydrolysis activity"/>
    <property type="evidence" value="ECO:0007669"/>
    <property type="project" value="InterPro"/>
</dbReference>
<keyword evidence="3" id="KW-0547">Nucleotide-binding</keyword>
<name>A0A448V0G7_9FIRM</name>
<evidence type="ECO:0000256" key="3">
    <source>
        <dbReference type="ARBA" id="ARBA00022741"/>
    </source>
</evidence>
<dbReference type="SMART" id="SM00382">
    <property type="entry name" value="AAA"/>
    <property type="match status" value="1"/>
</dbReference>
<evidence type="ECO:0000256" key="4">
    <source>
        <dbReference type="ARBA" id="ARBA00022840"/>
    </source>
</evidence>
<feature type="domain" description="ABC transporter" evidence="5">
    <location>
        <begin position="4"/>
        <end position="223"/>
    </location>
</feature>
<keyword evidence="7" id="KW-1185">Reference proteome</keyword>
<keyword evidence="4 6" id="KW-0067">ATP-binding</keyword>
<dbReference type="Pfam" id="PF00005">
    <property type="entry name" value="ABC_tran"/>
    <property type="match status" value="1"/>
</dbReference>
<dbReference type="OrthoDB" id="9806726at2"/>
<sequence length="223" mass="25185">MSLIEMQGVSFAYADEDIIKDADFRAKSGEIVAICGENGSGKSTFLKLLLGELRPRKGRVCIEGIESAKIRDFRNIGYVPQVQNFNDIGFPVSVRELVALNLYHSFGWLKTIKREQYVRAEETLQELGMARYRHTPFSALSGGFKQRAMIARALINDPSVLILDEPTAGVDKESKESFLELINTMGRTKQKTVLIVTHEMELIKRALRPDIIYAMEEGRLVRC</sequence>
<protein>
    <submittedName>
        <fullName evidence="6">Zinc import ATP-binding protein ZnuC</fullName>
        <ecNumber evidence="6">3.6.3.-</ecNumber>
    </submittedName>
</protein>
<evidence type="ECO:0000256" key="2">
    <source>
        <dbReference type="ARBA" id="ARBA00022448"/>
    </source>
</evidence>
<dbReference type="InterPro" id="IPR027417">
    <property type="entry name" value="P-loop_NTPase"/>
</dbReference>
<proteinExistence type="inferred from homology"/>
<dbReference type="PANTHER" id="PTHR42734:SF17">
    <property type="entry name" value="METAL TRANSPORT SYSTEM ATP-BINDING PROTEIN TM_0124-RELATED"/>
    <property type="match status" value="1"/>
</dbReference>
<dbReference type="AlphaFoldDB" id="A0A448V0G7"/>
<dbReference type="KEGG" id="piv:NCTC13079_00503"/>
<gene>
    <name evidence="6" type="primary">znuC</name>
    <name evidence="6" type="ORF">NCTC13079_00503</name>
</gene>
<comment type="similarity">
    <text evidence="1">Belongs to the ABC transporter superfamily.</text>
</comment>
<dbReference type="SUPFAM" id="SSF52540">
    <property type="entry name" value="P-loop containing nucleoside triphosphate hydrolases"/>
    <property type="match status" value="1"/>
</dbReference>
<organism evidence="6 7">
    <name type="scientific">Aedoeadaptatus ivorii</name>
    <dbReference type="NCBI Taxonomy" id="54006"/>
    <lineage>
        <taxon>Bacteria</taxon>
        <taxon>Bacillati</taxon>
        <taxon>Bacillota</taxon>
        <taxon>Tissierellia</taxon>
        <taxon>Tissierellales</taxon>
        <taxon>Peptoniphilaceae</taxon>
        <taxon>Aedoeadaptatus</taxon>
    </lineage>
</organism>
<evidence type="ECO:0000313" key="6">
    <source>
        <dbReference type="EMBL" id="VEJ35092.1"/>
    </source>
</evidence>
<dbReference type="EMBL" id="LR134523">
    <property type="protein sequence ID" value="VEJ35092.1"/>
    <property type="molecule type" value="Genomic_DNA"/>
</dbReference>
<evidence type="ECO:0000259" key="5">
    <source>
        <dbReference type="PROSITE" id="PS50893"/>
    </source>
</evidence>
<dbReference type="GO" id="GO:0005524">
    <property type="term" value="F:ATP binding"/>
    <property type="evidence" value="ECO:0007669"/>
    <property type="project" value="UniProtKB-KW"/>
</dbReference>
<dbReference type="PANTHER" id="PTHR42734">
    <property type="entry name" value="METAL TRANSPORT SYSTEM ATP-BINDING PROTEIN TM_0124-RELATED"/>
    <property type="match status" value="1"/>
</dbReference>
<dbReference type="Gene3D" id="3.40.50.300">
    <property type="entry name" value="P-loop containing nucleotide triphosphate hydrolases"/>
    <property type="match status" value="1"/>
</dbReference>
<dbReference type="RefSeq" id="WP_126464931.1">
    <property type="nucleotide sequence ID" value="NZ_LR134523.1"/>
</dbReference>
<dbReference type="InterPro" id="IPR003593">
    <property type="entry name" value="AAA+_ATPase"/>
</dbReference>